<name>A0A8H4U1I8_9HYPO</name>
<dbReference type="EMBL" id="JABEXW010000211">
    <property type="protein sequence ID" value="KAF4968036.1"/>
    <property type="molecule type" value="Genomic_DNA"/>
</dbReference>
<dbReference type="Gene3D" id="2.60.120.10">
    <property type="entry name" value="Jelly Rolls"/>
    <property type="match status" value="1"/>
</dbReference>
<feature type="domain" description="Cupin type-2" evidence="2">
    <location>
        <begin position="86"/>
        <end position="152"/>
    </location>
</feature>
<dbReference type="AlphaFoldDB" id="A0A8H4U1I8"/>
<keyword evidence="4" id="KW-1185">Reference proteome</keyword>
<evidence type="ECO:0000259" key="2">
    <source>
        <dbReference type="Pfam" id="PF07883"/>
    </source>
</evidence>
<dbReference type="SUPFAM" id="SSF51182">
    <property type="entry name" value="RmlC-like cupins"/>
    <property type="match status" value="1"/>
</dbReference>
<gene>
    <name evidence="3" type="ORF">FSARC_4533</name>
</gene>
<evidence type="ECO:0000256" key="1">
    <source>
        <dbReference type="SAM" id="MobiDB-lite"/>
    </source>
</evidence>
<proteinExistence type="predicted"/>
<dbReference type="InterPro" id="IPR013096">
    <property type="entry name" value="Cupin_2"/>
</dbReference>
<dbReference type="InterPro" id="IPR011051">
    <property type="entry name" value="RmlC_Cupin_sf"/>
</dbReference>
<reference evidence="3" key="2">
    <citation type="submission" date="2020-05" db="EMBL/GenBank/DDBJ databases">
        <authorList>
            <person name="Kim H.-S."/>
            <person name="Proctor R.H."/>
            <person name="Brown D.W."/>
        </authorList>
    </citation>
    <scope>NUCLEOTIDE SEQUENCE</scope>
    <source>
        <strain evidence="3">NRRL 20472</strain>
    </source>
</reference>
<reference evidence="3" key="1">
    <citation type="journal article" date="2020" name="BMC Genomics">
        <title>Correction to: Identification and distribution of gene clusters required for synthesis of sphingolipid metabolism inhibitors in diverse species of the filamentous fungus Fusarium.</title>
        <authorList>
            <person name="Kim H.S."/>
            <person name="Lohmar J.M."/>
            <person name="Busman M."/>
            <person name="Brown D.W."/>
            <person name="Naumann T.A."/>
            <person name="Divon H.H."/>
            <person name="Lysoe E."/>
            <person name="Uhlig S."/>
            <person name="Proctor R.H."/>
        </authorList>
    </citation>
    <scope>NUCLEOTIDE SEQUENCE</scope>
    <source>
        <strain evidence="3">NRRL 20472</strain>
    </source>
</reference>
<dbReference type="InterPro" id="IPR047142">
    <property type="entry name" value="OryJ/VirC-like"/>
</dbReference>
<dbReference type="PANTHER" id="PTHR36156">
    <property type="entry name" value="SLR2101 PROTEIN"/>
    <property type="match status" value="1"/>
</dbReference>
<dbReference type="Pfam" id="PF07883">
    <property type="entry name" value="Cupin_2"/>
    <property type="match status" value="1"/>
</dbReference>
<sequence length="173" mass="18743">MSSQSSSTTHTNSSPRLVRTSHTEHGTSVFAQDTHIAPFQPFGPQGSGFNIFDTRQSVPVNNRDAIPSSESTLPRCPPKGTLFCMTQIQPGGKAPMHRTNSLDYAVVMSGEIVLALDGGEEKIVKQGEVMVQQGVNHSWQNRGEVPCQIIFVMVGAETIALKDGTTLEETVFK</sequence>
<feature type="region of interest" description="Disordered" evidence="1">
    <location>
        <begin position="1"/>
        <end position="21"/>
    </location>
</feature>
<dbReference type="OrthoDB" id="5840532at2759"/>
<feature type="compositionally biased region" description="Low complexity" evidence="1">
    <location>
        <begin position="1"/>
        <end position="14"/>
    </location>
</feature>
<protein>
    <recommendedName>
        <fullName evidence="2">Cupin type-2 domain-containing protein</fullName>
    </recommendedName>
</protein>
<evidence type="ECO:0000313" key="3">
    <source>
        <dbReference type="EMBL" id="KAF4968036.1"/>
    </source>
</evidence>
<evidence type="ECO:0000313" key="4">
    <source>
        <dbReference type="Proteomes" id="UP000622797"/>
    </source>
</evidence>
<accession>A0A8H4U1I8</accession>
<dbReference type="Proteomes" id="UP000622797">
    <property type="component" value="Unassembled WGS sequence"/>
</dbReference>
<organism evidence="3 4">
    <name type="scientific">Fusarium sarcochroum</name>
    <dbReference type="NCBI Taxonomy" id="1208366"/>
    <lineage>
        <taxon>Eukaryota</taxon>
        <taxon>Fungi</taxon>
        <taxon>Dikarya</taxon>
        <taxon>Ascomycota</taxon>
        <taxon>Pezizomycotina</taxon>
        <taxon>Sordariomycetes</taxon>
        <taxon>Hypocreomycetidae</taxon>
        <taxon>Hypocreales</taxon>
        <taxon>Nectriaceae</taxon>
        <taxon>Fusarium</taxon>
        <taxon>Fusarium lateritium species complex</taxon>
    </lineage>
</organism>
<dbReference type="PANTHER" id="PTHR36156:SF2">
    <property type="entry name" value="CUPIN TYPE-2 DOMAIN-CONTAINING PROTEIN"/>
    <property type="match status" value="1"/>
</dbReference>
<dbReference type="CDD" id="cd02231">
    <property type="entry name" value="cupin_BLL6423-like"/>
    <property type="match status" value="1"/>
</dbReference>
<comment type="caution">
    <text evidence="3">The sequence shown here is derived from an EMBL/GenBank/DDBJ whole genome shotgun (WGS) entry which is preliminary data.</text>
</comment>
<dbReference type="InterPro" id="IPR014710">
    <property type="entry name" value="RmlC-like_jellyroll"/>
</dbReference>